<dbReference type="Pfam" id="PF21089">
    <property type="entry name" value="PKS_DH_N"/>
    <property type="match status" value="1"/>
</dbReference>
<dbReference type="Gene3D" id="3.40.47.10">
    <property type="match status" value="1"/>
</dbReference>
<dbReference type="SUPFAM" id="SSF53901">
    <property type="entry name" value="Thiolase-like"/>
    <property type="match status" value="1"/>
</dbReference>
<dbReference type="InterPro" id="IPR014031">
    <property type="entry name" value="Ketoacyl_synth_C"/>
</dbReference>
<dbReference type="Pfam" id="PF08659">
    <property type="entry name" value="KR"/>
    <property type="match status" value="1"/>
</dbReference>
<evidence type="ECO:0000259" key="10">
    <source>
        <dbReference type="PROSITE" id="PS52019"/>
    </source>
</evidence>
<gene>
    <name evidence="11" type="ORF">QC763_501690</name>
</gene>
<feature type="domain" description="PKS/mFAS DH" evidence="10">
    <location>
        <begin position="986"/>
        <end position="1290"/>
    </location>
</feature>
<dbReference type="InterPro" id="IPR016035">
    <property type="entry name" value="Acyl_Trfase/lysoPLipase"/>
</dbReference>
<dbReference type="RefSeq" id="XP_062763882.1">
    <property type="nucleotide sequence ID" value="XM_062912762.1"/>
</dbReference>
<feature type="region of interest" description="C-terminal hotdog fold" evidence="6">
    <location>
        <begin position="1134"/>
        <end position="1290"/>
    </location>
</feature>
<dbReference type="PROSITE" id="PS00012">
    <property type="entry name" value="PHOSPHOPANTETHEINE"/>
    <property type="match status" value="1"/>
</dbReference>
<feature type="region of interest" description="Disordered" evidence="7">
    <location>
        <begin position="557"/>
        <end position="578"/>
    </location>
</feature>
<dbReference type="SMART" id="SM00826">
    <property type="entry name" value="PKS_DH"/>
    <property type="match status" value="1"/>
</dbReference>
<dbReference type="InterPro" id="IPR013968">
    <property type="entry name" value="PKS_KR"/>
</dbReference>
<comment type="caution">
    <text evidence="11">The sequence shown here is derived from an EMBL/GenBank/DDBJ whole genome shotgun (WGS) entry which is preliminary data.</text>
</comment>
<dbReference type="InterPro" id="IPR036291">
    <property type="entry name" value="NAD(P)-bd_dom_sf"/>
</dbReference>
<feature type="active site" description="Proton donor; for dehydratase activity" evidence="6">
    <location>
        <position position="1193"/>
    </location>
</feature>
<feature type="domain" description="Ketosynthase family 3 (KS3)" evidence="9">
    <location>
        <begin position="8"/>
        <end position="452"/>
    </location>
</feature>
<dbReference type="PROSITE" id="PS00606">
    <property type="entry name" value="KS3_1"/>
    <property type="match status" value="1"/>
</dbReference>
<evidence type="ECO:0000259" key="9">
    <source>
        <dbReference type="PROSITE" id="PS52004"/>
    </source>
</evidence>
<dbReference type="EMBL" id="JAFFHB010000007">
    <property type="protein sequence ID" value="KAK4663916.1"/>
    <property type="molecule type" value="Genomic_DNA"/>
</dbReference>
<dbReference type="SUPFAM" id="SSF51735">
    <property type="entry name" value="NAD(P)-binding Rossmann-fold domains"/>
    <property type="match status" value="2"/>
</dbReference>
<dbReference type="InterPro" id="IPR009081">
    <property type="entry name" value="PP-bd_ACP"/>
</dbReference>
<dbReference type="PANTHER" id="PTHR43775">
    <property type="entry name" value="FATTY ACID SYNTHASE"/>
    <property type="match status" value="1"/>
</dbReference>
<dbReference type="SMART" id="SM00825">
    <property type="entry name" value="PKS_KS"/>
    <property type="match status" value="1"/>
</dbReference>
<dbReference type="Gene3D" id="3.40.50.150">
    <property type="entry name" value="Vaccinia Virus protein VP39"/>
    <property type="match status" value="1"/>
</dbReference>
<evidence type="ECO:0000256" key="5">
    <source>
        <dbReference type="ARBA" id="ARBA00023268"/>
    </source>
</evidence>
<feature type="compositionally biased region" description="Polar residues" evidence="7">
    <location>
        <begin position="2400"/>
        <end position="2409"/>
    </location>
</feature>
<evidence type="ECO:0000256" key="2">
    <source>
        <dbReference type="ARBA" id="ARBA00022553"/>
    </source>
</evidence>
<dbReference type="InterPro" id="IPR001227">
    <property type="entry name" value="Ac_transferase_dom_sf"/>
</dbReference>
<feature type="domain" description="Carrier" evidence="8">
    <location>
        <begin position="2419"/>
        <end position="2496"/>
    </location>
</feature>
<dbReference type="Pfam" id="PF00550">
    <property type="entry name" value="PP-binding"/>
    <property type="match status" value="1"/>
</dbReference>
<evidence type="ECO:0000256" key="3">
    <source>
        <dbReference type="ARBA" id="ARBA00022679"/>
    </source>
</evidence>
<dbReference type="Gene3D" id="3.40.50.720">
    <property type="entry name" value="NAD(P)-binding Rossmann-like Domain"/>
    <property type="match status" value="2"/>
</dbReference>
<dbReference type="Gene3D" id="3.40.366.10">
    <property type="entry name" value="Malonyl-Coenzyme A Acyl Carrier Protein, domain 2"/>
    <property type="match status" value="1"/>
</dbReference>
<dbReference type="InterPro" id="IPR014043">
    <property type="entry name" value="Acyl_transferase_dom"/>
</dbReference>
<dbReference type="InterPro" id="IPR049552">
    <property type="entry name" value="PKS_DH_N"/>
</dbReference>
<dbReference type="Pfam" id="PF02801">
    <property type="entry name" value="Ketoacyl-synt_C"/>
    <property type="match status" value="1"/>
</dbReference>
<evidence type="ECO:0000313" key="12">
    <source>
        <dbReference type="Proteomes" id="UP001326199"/>
    </source>
</evidence>
<evidence type="ECO:0000256" key="7">
    <source>
        <dbReference type="SAM" id="MobiDB-lite"/>
    </source>
</evidence>
<reference evidence="11 12" key="1">
    <citation type="journal article" date="2023" name="bioRxiv">
        <title>High-quality genome assemblies of four members of thePodospora anserinaspecies complex.</title>
        <authorList>
            <person name="Ament-Velasquez S.L."/>
            <person name="Vogan A.A."/>
            <person name="Wallerman O."/>
            <person name="Hartmann F."/>
            <person name="Gautier V."/>
            <person name="Silar P."/>
            <person name="Giraud T."/>
            <person name="Johannesson H."/>
        </authorList>
    </citation>
    <scope>NUCLEOTIDE SEQUENCE [LARGE SCALE GENOMIC DNA]</scope>
    <source>
        <strain evidence="11 12">CBS 411.78</strain>
    </source>
</reference>
<dbReference type="InterPro" id="IPR016039">
    <property type="entry name" value="Thiolase-like"/>
</dbReference>
<feature type="active site" description="Proton acceptor; for dehydratase activity" evidence="6">
    <location>
        <position position="1018"/>
    </location>
</feature>
<keyword evidence="2" id="KW-0597">Phosphoprotein</keyword>
<dbReference type="Gene3D" id="3.30.70.3290">
    <property type="match status" value="1"/>
</dbReference>
<dbReference type="InterPro" id="IPR018201">
    <property type="entry name" value="Ketoacyl_synth_AS"/>
</dbReference>
<dbReference type="SUPFAM" id="SSF47336">
    <property type="entry name" value="ACP-like"/>
    <property type="match status" value="1"/>
</dbReference>
<dbReference type="InterPro" id="IPR049900">
    <property type="entry name" value="PKS_mFAS_DH"/>
</dbReference>
<dbReference type="Gene3D" id="1.10.1200.10">
    <property type="entry name" value="ACP-like"/>
    <property type="match status" value="1"/>
</dbReference>
<dbReference type="InterPro" id="IPR016036">
    <property type="entry name" value="Malonyl_transacylase_ACP-bd"/>
</dbReference>
<dbReference type="InterPro" id="IPR029063">
    <property type="entry name" value="SAM-dependent_MTases_sf"/>
</dbReference>
<sequence>MPSSPCGAEPIAIIGSACRFPGGASSPSRLWQLLANPRDLSERVPVGRFHVDAFYHPDGEFPGTTNSARGYFLDHDPRLFDASFFSVTPKEAEAIDPQQRLLLEVVYEALESAGYSLQQHAGARVGVFAGVMTADYDTLSQRDELTTSQYYATGNARSMVSNRLSYFFNFKGPSMTIDTACSSSLVALHQAVLSLRSGDCEMACVAGANLILTPEQFIVESSLHMLSPSGHCSMFDANADGYARGEGIAAMFVRPLSKALASGDHILAVIRETGVNSDGRTTGITMPNWEAQAQLIQDTYRRAGLDINTLEDRCQYFECHGAGTAAGDPKEARAIEHAFFSGELRAGPSTDLIPPAERPRLLVGSVKTVIGHTEGSAGLAGLFKVVESMRHDTIPPNLHLDRLNPQVAEYASHLVVPTSPVPWPAVQPGQPKRASVNSFGFGGTNAHAIVEQYVPAIHDENFVSNAHVPRPIPNGSVGPRVNRICLPLVLSAKSEKSLVAVVQAYYDHLLKNPGASTEELSWHTYARRTAFAHRVFFAGTTTERLLGKLARFLKIPDAPPEPPRKKLKTTDKRETPPPVATMCRVKPEHQKPKLLGIFTGQGAQWATMSRGLLVTSKVYRDSIRQLDGILRQCPHPPPWSLEHEISADEGLSRVHRSTISQPLCTAIQIALVDLLHSIEISFHTVVGHSSGEIGAAYAAGRIGARDAILIAYYRGMDVNLACGAGGVKGGMLVAGMSMEEAADFCARREYSPGLCIAASNSPMVVTLSGDLDLIHEACKYLKGKRLLARILNVDTAYHSPHMEVPSIKYLEAIKSCNISPRAQNNGTAWISTVSGTGEPKAADLKDTYWRDNMMKPVLFYEAMSTALDKNGPFDGVIEVGPHCTLRGPVFEAIRESMGTEATLPYTGLLNRGMDDREAFGEFLGWIWAQFGVYNSHIRQFVLGSVQPELINTRIQGAPSYPWDHSQIHWRESRLSRQYHFRLAMPHELLGVRTRDDSRYLLRWRNILKFEKLTWARHHAFQGQSLLPASAYVIMAVDAAKAAAPEVAISVIELRDLKFYKGITFDPNSPGVEVLSSLVIEKETPDTWEASFLLTSTVADGRTDVKKNFSCRVAITSGAPHPNLLPTRPVTRAETLSANPEAFYAMMAGTGLRYTGPFRGLQTLDRRFDFASSSLRRVHPDDTTRLDLSPATLDSCLQTAFVTMSSPGDGAIWTPFLPVEIESIRMNLSLCNAQERSDTLVVDAHKTQATPCTRSAPASFTADIEIFNDEGKQEIQIEGLKVGSFGPTNPEDDYELYLTTQLDLDPEDAIVSATDEDVRPVSPMLAESCERVASFFIKGLPATAVCPSPGSHLVSASIASRAELRRATSTWSDETEESLDRFILSSPYYSALSLVRRLGRNVPDVMAGMLPIVFEEARQTHSFQRHISRVVKQISHKYASMHVLGLTDAELGLTEHVLDGLGTSFASYRIGSRPEENLNDRIQLSESLSEKVITEKVDFTTGVPANGQLYDLVLLSTSLFEPHNTATVLGHVRNMMRPGGFLMLIQVTRTPLEERLRRTISCAPSLQSMSPTPPDWPDLLDQCGFQNSSEDSAQNYATGFSLIVRQAQSLEKALLMYPPSEDSDPERLMNRVLIVGGKQLWTSFISSQVTAALASHCGLITTVASLDDLAPGNAANFTAVILLCDLDEPLLLNMNEKRMEALKELLRPEMVILWVTESAWTTTPGNSASLGFTRTLAAEIPGLTLQVLDLETVNTDPAVKAVSETFFRLAMYARIQHTSVENPLWVLEPEIHIKDGRRMVPRVRPWKKGNNRANAGRRIVTAPCNTLENVVEILPGHSGNGPYRAEEWGLASASDPPGELFGIQVNYSTVGALNTGLSSFPSAYVCLGRDTRTLATTVALSKVNASYIMMPTRWGTEITIPSLNEPVFFGLLVRYFLALSISWKARGQSLLVIEPDERFQECIKDVCVKQGISFQIFSTDEERCRRVPEMTFLHPALSRREIRDLNLPQRALVVDMLPKGSRLSEMFKATVDEPSAYHHLSSFLRPAADLEVDGVNPDAGACVHLDRIWEGAVTLSLAKMETLADGAVSPLLSVPTLVDCTEPVAPFSVIHWKAERDIQQIITPPYGHQLLSPSKTYLLVGLTRDFGQSLCTLLAQQGARHLVLASRNPPRRSPRWAEELTRKGVQLRFQTLDVTKMEQVTALKTKIAQTLKFPPVGGVINGAMVLDDRVFSEMSIESFQRVMAPKTIGSSNLDDAFCSPDMDFFIMTSSFAAVGGHAGQSNYAAANMYMNGLAASRRHRGFVGSILNIGVIYGLGFLHREKENLYEGLEREGYPPISERDLHHMFLEAIVAGKPTEDQIYDITTGLRRFPVGRPTLHWHSDPRFCHFTRGSDDRDEESDAGSQQLSLKEQTSRGETEEDVAEILVPAFIKRLQNQLKLAEGTVTAEQSIVELGVDSLAAVEIRSWVWRTLGHDVGVMKILSGMTISQLCGEIAAATMAVRVTTTQQSLEATGVPSDASATPHTTSVVSGAELETRSVATTAAEE</sequence>
<keyword evidence="4" id="KW-0560">Oxidoreductase</keyword>
<dbReference type="InterPro" id="IPR006162">
    <property type="entry name" value="Ppantetheine_attach_site"/>
</dbReference>
<dbReference type="CDD" id="cd00833">
    <property type="entry name" value="PKS"/>
    <property type="match status" value="1"/>
</dbReference>
<dbReference type="InterPro" id="IPR014030">
    <property type="entry name" value="Ketoacyl_synth_N"/>
</dbReference>
<dbReference type="CDD" id="cd05274">
    <property type="entry name" value="KR_FAS_SDR_x"/>
    <property type="match status" value="1"/>
</dbReference>
<dbReference type="GeneID" id="87933105"/>
<organism evidence="11 12">
    <name type="scientific">Podospora pseudopauciseta</name>
    <dbReference type="NCBI Taxonomy" id="2093780"/>
    <lineage>
        <taxon>Eukaryota</taxon>
        <taxon>Fungi</taxon>
        <taxon>Dikarya</taxon>
        <taxon>Ascomycota</taxon>
        <taxon>Pezizomycotina</taxon>
        <taxon>Sordariomycetes</taxon>
        <taxon>Sordariomycetidae</taxon>
        <taxon>Sordariales</taxon>
        <taxon>Podosporaceae</taxon>
        <taxon>Podospora</taxon>
    </lineage>
</organism>
<proteinExistence type="predicted"/>
<evidence type="ECO:0000256" key="6">
    <source>
        <dbReference type="PROSITE-ProRule" id="PRU01363"/>
    </source>
</evidence>
<dbReference type="Pfam" id="PF22621">
    <property type="entry name" value="CurL-like_PKS_C"/>
    <property type="match status" value="1"/>
</dbReference>
<dbReference type="Pfam" id="PF00109">
    <property type="entry name" value="ketoacyl-synt"/>
    <property type="match status" value="1"/>
</dbReference>
<dbReference type="Pfam" id="PF14765">
    <property type="entry name" value="PS-DH"/>
    <property type="match status" value="1"/>
</dbReference>
<name>A0ABR0H784_9PEZI</name>
<dbReference type="PROSITE" id="PS52019">
    <property type="entry name" value="PKS_MFAS_DH"/>
    <property type="match status" value="1"/>
</dbReference>
<accession>A0ABR0H784</accession>
<protein>
    <submittedName>
        <fullName evidence="11">Type I Iterative PKS</fullName>
    </submittedName>
</protein>
<dbReference type="PROSITE" id="PS52004">
    <property type="entry name" value="KS3_2"/>
    <property type="match status" value="1"/>
</dbReference>
<feature type="compositionally biased region" description="Basic and acidic residues" evidence="7">
    <location>
        <begin position="562"/>
        <end position="575"/>
    </location>
</feature>
<keyword evidence="3" id="KW-0808">Transferase</keyword>
<dbReference type="InterPro" id="IPR050091">
    <property type="entry name" value="PKS_NRPS_Biosynth_Enz"/>
</dbReference>
<dbReference type="Pfam" id="PF00698">
    <property type="entry name" value="Acyl_transf_1"/>
    <property type="match status" value="1"/>
</dbReference>
<evidence type="ECO:0000256" key="4">
    <source>
        <dbReference type="ARBA" id="ARBA00023002"/>
    </source>
</evidence>
<feature type="compositionally biased region" description="Polar residues" evidence="7">
    <location>
        <begin position="2517"/>
        <end position="2527"/>
    </location>
</feature>
<dbReference type="InterPro" id="IPR036736">
    <property type="entry name" value="ACP-like_sf"/>
</dbReference>
<dbReference type="Proteomes" id="UP001326199">
    <property type="component" value="Unassembled WGS sequence"/>
</dbReference>
<evidence type="ECO:0000259" key="8">
    <source>
        <dbReference type="PROSITE" id="PS50075"/>
    </source>
</evidence>
<keyword evidence="5" id="KW-0511">Multifunctional enzyme</keyword>
<keyword evidence="12" id="KW-1185">Reference proteome</keyword>
<dbReference type="Gene3D" id="3.10.129.110">
    <property type="entry name" value="Polyketide synthase dehydratase"/>
    <property type="match status" value="1"/>
</dbReference>
<evidence type="ECO:0000256" key="1">
    <source>
        <dbReference type="ARBA" id="ARBA00022450"/>
    </source>
</evidence>
<dbReference type="SMART" id="SM00822">
    <property type="entry name" value="PKS_KR"/>
    <property type="match status" value="1"/>
</dbReference>
<dbReference type="PANTHER" id="PTHR43775:SF20">
    <property type="entry name" value="HYBRID PKS-NRPS SYNTHETASE APDA"/>
    <property type="match status" value="1"/>
</dbReference>
<dbReference type="InterPro" id="IPR049551">
    <property type="entry name" value="PKS_DH_C"/>
</dbReference>
<keyword evidence="1" id="KW-0596">Phosphopantetheine</keyword>
<feature type="region of interest" description="Disordered" evidence="7">
    <location>
        <begin position="2389"/>
        <end position="2418"/>
    </location>
</feature>
<feature type="region of interest" description="N-terminal hotdog fold" evidence="6">
    <location>
        <begin position="986"/>
        <end position="1119"/>
    </location>
</feature>
<dbReference type="InterPro" id="IPR042104">
    <property type="entry name" value="PKS_dehydratase_sf"/>
</dbReference>
<dbReference type="InterPro" id="IPR020806">
    <property type="entry name" value="PKS_PP-bd"/>
</dbReference>
<dbReference type="InterPro" id="IPR020841">
    <property type="entry name" value="PKS_Beta-ketoAc_synthase_dom"/>
</dbReference>
<evidence type="ECO:0000313" key="11">
    <source>
        <dbReference type="EMBL" id="KAK4663916.1"/>
    </source>
</evidence>
<dbReference type="SMART" id="SM00827">
    <property type="entry name" value="PKS_AT"/>
    <property type="match status" value="1"/>
</dbReference>
<dbReference type="SUPFAM" id="SSF52151">
    <property type="entry name" value="FabD/lysophospholipase-like"/>
    <property type="match status" value="1"/>
</dbReference>
<dbReference type="SUPFAM" id="SSF53335">
    <property type="entry name" value="S-adenosyl-L-methionine-dependent methyltransferases"/>
    <property type="match status" value="1"/>
</dbReference>
<dbReference type="PROSITE" id="PS50075">
    <property type="entry name" value="CARRIER"/>
    <property type="match status" value="1"/>
</dbReference>
<dbReference type="SUPFAM" id="SSF55048">
    <property type="entry name" value="Probable ACP-binding domain of malonyl-CoA ACP transacylase"/>
    <property type="match status" value="1"/>
</dbReference>
<dbReference type="SMART" id="SM00823">
    <property type="entry name" value="PKS_PP"/>
    <property type="match status" value="1"/>
</dbReference>
<dbReference type="InterPro" id="IPR057326">
    <property type="entry name" value="KR_dom"/>
</dbReference>
<feature type="region of interest" description="Disordered" evidence="7">
    <location>
        <begin position="2509"/>
        <end position="2544"/>
    </location>
</feature>
<dbReference type="InterPro" id="IPR020807">
    <property type="entry name" value="PKS_DH"/>
</dbReference>